<name>A0AAD7K5B5_9AGAR</name>
<keyword evidence="2" id="KW-0560">Oxidoreductase</keyword>
<keyword evidence="5" id="KW-1185">Reference proteome</keyword>
<organism evidence="4 5">
    <name type="scientific">Mycena metata</name>
    <dbReference type="NCBI Taxonomy" id="1033252"/>
    <lineage>
        <taxon>Eukaryota</taxon>
        <taxon>Fungi</taxon>
        <taxon>Dikarya</taxon>
        <taxon>Basidiomycota</taxon>
        <taxon>Agaricomycotina</taxon>
        <taxon>Agaricomycetes</taxon>
        <taxon>Agaricomycetidae</taxon>
        <taxon>Agaricales</taxon>
        <taxon>Marasmiineae</taxon>
        <taxon>Mycenaceae</taxon>
        <taxon>Mycena</taxon>
    </lineage>
</organism>
<sequence length="329" mass="35689">MSTTTKQRVLLLGATGETGRSILQGLLEDSASFEVEALVRPSSTAKPGVKALAERGVNIRVADISGPIEDLAKALSGIDVLISAIDAGSQLAQIQLATAAKEAGVKRFVPCGFITVAPPGGVMALRDSKELVYQHIRKLFLPHTIIDIGYWYQISFPTVPSGRADYTAIIKPNSAIHGDGETPTILIDHADIGRFVARIIKDERTLNKSVIAYGDVLSENAVFETMERLSGEKIERQYISTDEIVSARAEASAAAKADPTNPFAGMMASLQDYNYSKYVRGDNTLAYAAYLGYLDARELYPDFQPKGFEQFVRDVLNGKGEKRQAMSLP</sequence>
<feature type="domain" description="NmrA-like" evidence="3">
    <location>
        <begin position="5"/>
        <end position="246"/>
    </location>
</feature>
<accession>A0AAD7K5B5</accession>
<protein>
    <recommendedName>
        <fullName evidence="3">NmrA-like domain-containing protein</fullName>
    </recommendedName>
</protein>
<dbReference type="Proteomes" id="UP001215598">
    <property type="component" value="Unassembled WGS sequence"/>
</dbReference>
<dbReference type="Gene3D" id="3.90.25.10">
    <property type="entry name" value="UDP-galactose 4-epimerase, domain 1"/>
    <property type="match status" value="1"/>
</dbReference>
<dbReference type="SUPFAM" id="SSF51735">
    <property type="entry name" value="NAD(P)-binding Rossmann-fold domains"/>
    <property type="match status" value="1"/>
</dbReference>
<dbReference type="GO" id="GO:0016491">
    <property type="term" value="F:oxidoreductase activity"/>
    <property type="evidence" value="ECO:0007669"/>
    <property type="project" value="UniProtKB-KW"/>
</dbReference>
<proteinExistence type="predicted"/>
<dbReference type="Gene3D" id="3.40.50.720">
    <property type="entry name" value="NAD(P)-binding Rossmann-like Domain"/>
    <property type="match status" value="1"/>
</dbReference>
<dbReference type="AlphaFoldDB" id="A0AAD7K5B5"/>
<evidence type="ECO:0000256" key="2">
    <source>
        <dbReference type="ARBA" id="ARBA00023002"/>
    </source>
</evidence>
<dbReference type="PANTHER" id="PTHR47706:SF9">
    <property type="entry name" value="NMRA-LIKE DOMAIN-CONTAINING PROTEIN-RELATED"/>
    <property type="match status" value="1"/>
</dbReference>
<evidence type="ECO:0000313" key="4">
    <source>
        <dbReference type="EMBL" id="KAJ7777377.1"/>
    </source>
</evidence>
<keyword evidence="1" id="KW-0521">NADP</keyword>
<dbReference type="InterPro" id="IPR008030">
    <property type="entry name" value="NmrA-like"/>
</dbReference>
<dbReference type="InterPro" id="IPR036291">
    <property type="entry name" value="NAD(P)-bd_dom_sf"/>
</dbReference>
<evidence type="ECO:0000313" key="5">
    <source>
        <dbReference type="Proteomes" id="UP001215598"/>
    </source>
</evidence>
<evidence type="ECO:0000259" key="3">
    <source>
        <dbReference type="Pfam" id="PF05368"/>
    </source>
</evidence>
<dbReference type="InterPro" id="IPR051609">
    <property type="entry name" value="NmrA/Isoflavone_reductase-like"/>
</dbReference>
<dbReference type="Pfam" id="PF05368">
    <property type="entry name" value="NmrA"/>
    <property type="match status" value="1"/>
</dbReference>
<dbReference type="EMBL" id="JARKIB010000008">
    <property type="protein sequence ID" value="KAJ7777377.1"/>
    <property type="molecule type" value="Genomic_DNA"/>
</dbReference>
<comment type="caution">
    <text evidence="4">The sequence shown here is derived from an EMBL/GenBank/DDBJ whole genome shotgun (WGS) entry which is preliminary data.</text>
</comment>
<dbReference type="PANTHER" id="PTHR47706">
    <property type="entry name" value="NMRA-LIKE FAMILY PROTEIN"/>
    <property type="match status" value="1"/>
</dbReference>
<gene>
    <name evidence="4" type="ORF">B0H16DRAFT_1407000</name>
</gene>
<reference evidence="4" key="1">
    <citation type="submission" date="2023-03" db="EMBL/GenBank/DDBJ databases">
        <title>Massive genome expansion in bonnet fungi (Mycena s.s.) driven by repeated elements and novel gene families across ecological guilds.</title>
        <authorList>
            <consortium name="Lawrence Berkeley National Laboratory"/>
            <person name="Harder C.B."/>
            <person name="Miyauchi S."/>
            <person name="Viragh M."/>
            <person name="Kuo A."/>
            <person name="Thoen E."/>
            <person name="Andreopoulos B."/>
            <person name="Lu D."/>
            <person name="Skrede I."/>
            <person name="Drula E."/>
            <person name="Henrissat B."/>
            <person name="Morin E."/>
            <person name="Kohler A."/>
            <person name="Barry K."/>
            <person name="LaButti K."/>
            <person name="Morin E."/>
            <person name="Salamov A."/>
            <person name="Lipzen A."/>
            <person name="Mereny Z."/>
            <person name="Hegedus B."/>
            <person name="Baldrian P."/>
            <person name="Stursova M."/>
            <person name="Weitz H."/>
            <person name="Taylor A."/>
            <person name="Grigoriev I.V."/>
            <person name="Nagy L.G."/>
            <person name="Martin F."/>
            <person name="Kauserud H."/>
        </authorList>
    </citation>
    <scope>NUCLEOTIDE SEQUENCE</scope>
    <source>
        <strain evidence="4">CBHHK182m</strain>
    </source>
</reference>
<evidence type="ECO:0000256" key="1">
    <source>
        <dbReference type="ARBA" id="ARBA00022857"/>
    </source>
</evidence>